<name>A0A941ETD6_9ACTN</name>
<gene>
    <name evidence="2" type="ORF">KDL01_25650</name>
</gene>
<reference evidence="2" key="1">
    <citation type="submission" date="2021-04" db="EMBL/GenBank/DDBJ databases">
        <title>Genome based classification of Actinospica acidithermotolerans sp. nov., an actinobacterium isolated from an Indonesian hot spring.</title>
        <authorList>
            <person name="Kusuma A.B."/>
            <person name="Putra K.E."/>
            <person name="Nafisah S."/>
            <person name="Loh J."/>
            <person name="Nouioui I."/>
            <person name="Goodfellow M."/>
        </authorList>
    </citation>
    <scope>NUCLEOTIDE SEQUENCE</scope>
    <source>
        <strain evidence="2">CSCA 57</strain>
    </source>
</reference>
<organism evidence="2 3">
    <name type="scientific">Actinospica durhamensis</name>
    <dbReference type="NCBI Taxonomy" id="1508375"/>
    <lineage>
        <taxon>Bacteria</taxon>
        <taxon>Bacillati</taxon>
        <taxon>Actinomycetota</taxon>
        <taxon>Actinomycetes</taxon>
        <taxon>Catenulisporales</taxon>
        <taxon>Actinospicaceae</taxon>
        <taxon>Actinospica</taxon>
    </lineage>
</organism>
<dbReference type="SUPFAM" id="SSF48452">
    <property type="entry name" value="TPR-like"/>
    <property type="match status" value="1"/>
</dbReference>
<sequence length="858" mass="93262">MSVEEIRAGLAEAQRLPNGRAKAERLELLAVAAKGESDRVLEASLLLTLVSAYEYGGEREQLPITFARLLKIYDEFPTELGRFTHDIHWKLKWMSGSLLLNPAVPLPAVRKWLDEFESRYRQRGYSPRPVRSLRAWVAQLEGDDDAASAAMDASIAAPRDRMADCEACERNDWGDLRVDLGDDEGACREWEPVLAGRLRCMEEPARVLAMALMPLARLGRLDEARSAHLRGYPLARGNVSLRKSIGYHLEFCAQSGNEARGLEILIEHKAWLTRGNEDVHQRLQFITGALVLLRRLAALGLGDTPVGAGTVESAGSELAREADEICARYDARNGSTVMSSTLAQRLNQEPLTDWLPLGFSVQLPQTRKPAPAPSVAASLEDELAEAARLTRLRHPDARRAWLRVAKRAEESGEALPDAARAEIDRRRAEKLFETDPAEAQRAFLDVAEQFAALPDPGGALRARGQAVAALARTGDRQGAEDAAKVIAEQARAAFEAAEISAHDYLVARRSPVNLAYDALAQREERPADEVKELAALVEAEIAEAGGLEDTAVAASLYELLAQLAHWASDPEAAADHLSSATELYVRAEQPWFAAAPTATLAQFALGRDAAQAEAHARRATELGGNALEPQLAAHLGTLLVEAISRQRGRESDIVDAALRASARWQGISEPDELHLRFTAARAYHATGRHAEAVTLFAELMPRVEVPYGRQGVAMSHKTYGEALSRLGNRKAAAEQFLLAARGLEDDPDNVLAYAQVSWSAAESLAACADAGTAIAAYEKAVELWRGLGALGPAVRCRRSVAWLLFNDDEAERAIELMREVRDELQAVVGEAGDSGAPEAAAELAETEKQLAQMAEAEG</sequence>
<evidence type="ECO:0008006" key="4">
    <source>
        <dbReference type="Google" id="ProtNLM"/>
    </source>
</evidence>
<accession>A0A941ETD6</accession>
<proteinExistence type="predicted"/>
<dbReference type="AlphaFoldDB" id="A0A941ETD6"/>
<evidence type="ECO:0000256" key="1">
    <source>
        <dbReference type="SAM" id="MobiDB-lite"/>
    </source>
</evidence>
<dbReference type="InterPro" id="IPR011990">
    <property type="entry name" value="TPR-like_helical_dom_sf"/>
</dbReference>
<comment type="caution">
    <text evidence="2">The sequence shown here is derived from an EMBL/GenBank/DDBJ whole genome shotgun (WGS) entry which is preliminary data.</text>
</comment>
<evidence type="ECO:0000313" key="2">
    <source>
        <dbReference type="EMBL" id="MBR7836691.1"/>
    </source>
</evidence>
<dbReference type="RefSeq" id="WP_212531166.1">
    <property type="nucleotide sequence ID" value="NZ_JAGSOG010000155.1"/>
</dbReference>
<protein>
    <recommendedName>
        <fullName evidence="4">Tetratricopeptide repeat protein</fullName>
    </recommendedName>
</protein>
<evidence type="ECO:0000313" key="3">
    <source>
        <dbReference type="Proteomes" id="UP000675781"/>
    </source>
</evidence>
<dbReference type="EMBL" id="JAGSOG010000155">
    <property type="protein sequence ID" value="MBR7836691.1"/>
    <property type="molecule type" value="Genomic_DNA"/>
</dbReference>
<dbReference type="Gene3D" id="1.25.40.10">
    <property type="entry name" value="Tetratricopeptide repeat domain"/>
    <property type="match status" value="1"/>
</dbReference>
<dbReference type="Proteomes" id="UP000675781">
    <property type="component" value="Unassembled WGS sequence"/>
</dbReference>
<keyword evidence="3" id="KW-1185">Reference proteome</keyword>
<feature type="region of interest" description="Disordered" evidence="1">
    <location>
        <begin position="830"/>
        <end position="858"/>
    </location>
</feature>